<dbReference type="Pfam" id="PF12001">
    <property type="entry name" value="DUF3496"/>
    <property type="match status" value="1"/>
</dbReference>
<reference evidence="3" key="2">
    <citation type="journal article" date="2013" name="Nat. Commun.">
        <title>Genome of the Chinese tree shrew.</title>
        <authorList>
            <person name="Fan Y."/>
            <person name="Huang Z.Y."/>
            <person name="Cao C.C."/>
            <person name="Chen C.S."/>
            <person name="Chen Y.X."/>
            <person name="Fan D.D."/>
            <person name="He J."/>
            <person name="Hou H.L."/>
            <person name="Hu L."/>
            <person name="Hu X.T."/>
            <person name="Jiang X.T."/>
            <person name="Lai R."/>
            <person name="Lang Y.S."/>
            <person name="Liang B."/>
            <person name="Liao S.G."/>
            <person name="Mu D."/>
            <person name="Ma Y.Y."/>
            <person name="Niu Y.Y."/>
            <person name="Sun X.Q."/>
            <person name="Xia J.Q."/>
            <person name="Xiao J."/>
            <person name="Xiong Z.Q."/>
            <person name="Xu L."/>
            <person name="Yang L."/>
            <person name="Zhang Y."/>
            <person name="Zhao W."/>
            <person name="Zhao X.D."/>
            <person name="Zheng Y.T."/>
            <person name="Zhou J.M."/>
            <person name="Zhu Y.B."/>
            <person name="Zhang G.J."/>
            <person name="Wang J."/>
            <person name="Yao Y.G."/>
        </authorList>
    </citation>
    <scope>NUCLEOTIDE SEQUENCE [LARGE SCALE GENOMIC DNA]</scope>
</reference>
<dbReference type="AlphaFoldDB" id="L9KY48"/>
<name>L9KY48_TUPCH</name>
<proteinExistence type="predicted"/>
<accession>L9KY48</accession>
<protein>
    <submittedName>
        <fullName evidence="2">Ankyrin repeat domain-containing protein 26</fullName>
    </submittedName>
</protein>
<evidence type="ECO:0000313" key="2">
    <source>
        <dbReference type="EMBL" id="ELW67875.1"/>
    </source>
</evidence>
<dbReference type="STRING" id="246437.L9KY48"/>
<evidence type="ECO:0000259" key="1">
    <source>
        <dbReference type="Pfam" id="PF12001"/>
    </source>
</evidence>
<dbReference type="Proteomes" id="UP000011518">
    <property type="component" value="Unassembled WGS sequence"/>
</dbReference>
<sequence length="148" mass="17301">MELRIRDLEPEFFKIRTSQEDSKPELEKYKQLYLEESQVRKSLSDKLNKTNEKLAAVNAKLLVEKQNRYLLSSFTTREVLESLHDGNPNNSLVHNRNLISRETSMIPTSTSQPSNKSTENFLFQTHQELKRNESRELREAASEFVCVL</sequence>
<reference evidence="3" key="1">
    <citation type="submission" date="2012-07" db="EMBL/GenBank/DDBJ databases">
        <title>Genome of the Chinese tree shrew, a rising model animal genetically related to primates.</title>
        <authorList>
            <person name="Zhang G."/>
            <person name="Fan Y."/>
            <person name="Yao Y."/>
            <person name="Huang Z."/>
        </authorList>
    </citation>
    <scope>NUCLEOTIDE SEQUENCE [LARGE SCALE GENOMIC DNA]</scope>
</reference>
<dbReference type="InParanoid" id="L9KY48"/>
<dbReference type="InterPro" id="IPR021885">
    <property type="entry name" value="DUF3496"/>
</dbReference>
<evidence type="ECO:0000313" key="3">
    <source>
        <dbReference type="Proteomes" id="UP000011518"/>
    </source>
</evidence>
<dbReference type="EMBL" id="KB320597">
    <property type="protein sequence ID" value="ELW67875.1"/>
    <property type="molecule type" value="Genomic_DNA"/>
</dbReference>
<gene>
    <name evidence="2" type="ORF">TREES_T100007516</name>
</gene>
<organism evidence="2 3">
    <name type="scientific">Tupaia chinensis</name>
    <name type="common">Chinese tree shrew</name>
    <name type="synonym">Tupaia belangeri chinensis</name>
    <dbReference type="NCBI Taxonomy" id="246437"/>
    <lineage>
        <taxon>Eukaryota</taxon>
        <taxon>Metazoa</taxon>
        <taxon>Chordata</taxon>
        <taxon>Craniata</taxon>
        <taxon>Vertebrata</taxon>
        <taxon>Euteleostomi</taxon>
        <taxon>Mammalia</taxon>
        <taxon>Eutheria</taxon>
        <taxon>Euarchontoglires</taxon>
        <taxon>Scandentia</taxon>
        <taxon>Tupaiidae</taxon>
        <taxon>Tupaia</taxon>
    </lineage>
</organism>
<feature type="domain" description="DUF3496" evidence="1">
    <location>
        <begin position="1"/>
        <end position="103"/>
    </location>
</feature>
<keyword evidence="3" id="KW-1185">Reference proteome</keyword>